<comment type="caution">
    <text evidence="1">The sequence shown here is derived from an EMBL/GenBank/DDBJ whole genome shotgun (WGS) entry which is preliminary data.</text>
</comment>
<dbReference type="Gene3D" id="1.10.1510.10">
    <property type="entry name" value="Uncharacterised protein YqeY/AIM41 PF09424, N-terminal domain"/>
    <property type="match status" value="1"/>
</dbReference>
<reference evidence="1" key="2">
    <citation type="submission" date="2022-10" db="EMBL/GenBank/DDBJ databases">
        <authorList>
            <person name="Aronson H.S."/>
        </authorList>
    </citation>
    <scope>NUCLEOTIDE SEQUENCE</scope>
    <source>
        <strain evidence="1">RS19-109</strain>
    </source>
</reference>
<organism evidence="1 2">
    <name type="scientific">Thiovibrio frasassiensis</name>
    <dbReference type="NCBI Taxonomy" id="2984131"/>
    <lineage>
        <taxon>Bacteria</taxon>
        <taxon>Pseudomonadati</taxon>
        <taxon>Thermodesulfobacteriota</taxon>
        <taxon>Desulfobulbia</taxon>
        <taxon>Desulfobulbales</taxon>
        <taxon>Thiovibrionaceae</taxon>
        <taxon>Thiovibrio</taxon>
    </lineage>
</organism>
<name>A0A9X4MF57_9BACT</name>
<dbReference type="EMBL" id="JAPHEH010000001">
    <property type="protein sequence ID" value="MDG4475497.1"/>
    <property type="molecule type" value="Genomic_DNA"/>
</dbReference>
<protein>
    <submittedName>
        <fullName evidence="1">GatB/YqeY domain-containing protein</fullName>
    </submittedName>
</protein>
<keyword evidence="2" id="KW-1185">Reference proteome</keyword>
<dbReference type="InterPro" id="IPR003789">
    <property type="entry name" value="Asn/Gln_tRNA_amidoTrase-B-like"/>
</dbReference>
<evidence type="ECO:0000313" key="2">
    <source>
        <dbReference type="Proteomes" id="UP001154240"/>
    </source>
</evidence>
<dbReference type="PANTHER" id="PTHR28055:SF1">
    <property type="entry name" value="ALTERED INHERITANCE OF MITOCHONDRIA PROTEIN 41, MITOCHONDRIAL"/>
    <property type="match status" value="1"/>
</dbReference>
<dbReference type="SUPFAM" id="SSF89095">
    <property type="entry name" value="GatB/YqeY motif"/>
    <property type="match status" value="1"/>
</dbReference>
<proteinExistence type="predicted"/>
<sequence length="164" mass="18066">MSAESDYGWNAAMGMTLLAKLKSDLKNAMLKKDAVAKGALRIIISEFPTKITTPITLESGKKSTRAKRDDEITDDDIISLIMGLCKSERQTLEYKKETSSEYLEILEAYLPKMATEEEIAAWAKENIDLSQFKSAMQAMGPIMKHFGKAADGNVVKKVLADLAG</sequence>
<dbReference type="Pfam" id="PF09424">
    <property type="entry name" value="YqeY"/>
    <property type="match status" value="1"/>
</dbReference>
<dbReference type="AlphaFoldDB" id="A0A9X4MF57"/>
<dbReference type="GO" id="GO:0016884">
    <property type="term" value="F:carbon-nitrogen ligase activity, with glutamine as amido-N-donor"/>
    <property type="evidence" value="ECO:0007669"/>
    <property type="project" value="InterPro"/>
</dbReference>
<reference evidence="1" key="1">
    <citation type="journal article" date="2022" name="bioRxiv">
        <title>Thiovibrio frasassiensisgen. nov., sp. nov., an autotrophic, elemental sulfur disproportionating bacterium isolated from sulfidic karst sediment, and proposal of Thiovibrionaceae fam. nov.</title>
        <authorList>
            <person name="Aronson H."/>
            <person name="Thomas C."/>
            <person name="Bhattacharyya M."/>
            <person name="Eckstein S."/>
            <person name="Jensen S."/>
            <person name="Barco R."/>
            <person name="Macalady J."/>
            <person name="Amend J."/>
        </authorList>
    </citation>
    <scope>NUCLEOTIDE SEQUENCE</scope>
    <source>
        <strain evidence="1">RS19-109</strain>
    </source>
</reference>
<gene>
    <name evidence="1" type="ORF">OLX77_04905</name>
</gene>
<evidence type="ECO:0000313" key="1">
    <source>
        <dbReference type="EMBL" id="MDG4475497.1"/>
    </source>
</evidence>
<dbReference type="PANTHER" id="PTHR28055">
    <property type="entry name" value="ALTERED INHERITANCE OF MITOCHONDRIA PROTEIN 41, MITOCHONDRIAL"/>
    <property type="match status" value="1"/>
</dbReference>
<dbReference type="InterPro" id="IPR019004">
    <property type="entry name" value="YqeY/Aim41"/>
</dbReference>
<dbReference type="RefSeq" id="WP_307632470.1">
    <property type="nucleotide sequence ID" value="NZ_JAPHEH010000001.1"/>
</dbReference>
<dbReference type="InterPro" id="IPR042184">
    <property type="entry name" value="YqeY/Aim41_N"/>
</dbReference>
<dbReference type="Proteomes" id="UP001154240">
    <property type="component" value="Unassembled WGS sequence"/>
</dbReference>
<accession>A0A9X4MF57</accession>